<protein>
    <recommendedName>
        <fullName evidence="1">C2H2-type domain-containing protein</fullName>
    </recommendedName>
</protein>
<feature type="non-terminal residue" evidence="2">
    <location>
        <position position="1"/>
    </location>
</feature>
<dbReference type="InterPro" id="IPR013087">
    <property type="entry name" value="Znf_C2H2_type"/>
</dbReference>
<dbReference type="PROSITE" id="PS00028">
    <property type="entry name" value="ZINC_FINGER_C2H2_1"/>
    <property type="match status" value="1"/>
</dbReference>
<name>A0AAN4Z059_9BILA</name>
<evidence type="ECO:0000313" key="2">
    <source>
        <dbReference type="EMBL" id="GMR30989.1"/>
    </source>
</evidence>
<proteinExistence type="predicted"/>
<reference evidence="3" key="1">
    <citation type="submission" date="2022-10" db="EMBL/GenBank/DDBJ databases">
        <title>Genome assembly of Pristionchus species.</title>
        <authorList>
            <person name="Yoshida K."/>
            <person name="Sommer R.J."/>
        </authorList>
    </citation>
    <scope>NUCLEOTIDE SEQUENCE [LARGE SCALE GENOMIC DNA]</scope>
    <source>
        <strain evidence="3">RS5460</strain>
    </source>
</reference>
<keyword evidence="3" id="KW-1185">Reference proteome</keyword>
<comment type="caution">
    <text evidence="2">The sequence shown here is derived from an EMBL/GenBank/DDBJ whole genome shotgun (WGS) entry which is preliminary data.</text>
</comment>
<dbReference type="EMBL" id="BTRK01000001">
    <property type="protein sequence ID" value="GMR30989.1"/>
    <property type="molecule type" value="Genomic_DNA"/>
</dbReference>
<accession>A0AAN4Z059</accession>
<organism evidence="2 3">
    <name type="scientific">Pristionchus mayeri</name>
    <dbReference type="NCBI Taxonomy" id="1317129"/>
    <lineage>
        <taxon>Eukaryota</taxon>
        <taxon>Metazoa</taxon>
        <taxon>Ecdysozoa</taxon>
        <taxon>Nematoda</taxon>
        <taxon>Chromadorea</taxon>
        <taxon>Rhabditida</taxon>
        <taxon>Rhabditina</taxon>
        <taxon>Diplogasteromorpha</taxon>
        <taxon>Diplogasteroidea</taxon>
        <taxon>Neodiplogasteridae</taxon>
        <taxon>Pristionchus</taxon>
    </lineage>
</organism>
<sequence length="198" mass="23473">YIYCSFCDRCMFTARHVFMHIAHSAHQENMPGFDMFHKLLLKMVNLTRLERMFAEAREQLQSQRRRTRVYLNRRGFDPSRFRPSRKMSCTMNNEPSTMREFVMRALIGLNREGENLMKALEDDIGNAKARCFPCKLIFTNSAEYYKHLLTFYHINVMADTTDMYTLLVNAMKRDEARAEKFPELPINNLSSRTVFNID</sequence>
<evidence type="ECO:0000313" key="3">
    <source>
        <dbReference type="Proteomes" id="UP001328107"/>
    </source>
</evidence>
<evidence type="ECO:0000259" key="1">
    <source>
        <dbReference type="PROSITE" id="PS00028"/>
    </source>
</evidence>
<gene>
    <name evidence="2" type="ORF">PMAYCL1PPCAC_01184</name>
</gene>
<dbReference type="Proteomes" id="UP001328107">
    <property type="component" value="Unassembled WGS sequence"/>
</dbReference>
<feature type="domain" description="C2H2-type" evidence="1">
    <location>
        <begin position="4"/>
        <end position="26"/>
    </location>
</feature>
<dbReference type="AlphaFoldDB" id="A0AAN4Z059"/>